<gene>
    <name evidence="1" type="ORF">I303_06523</name>
    <name evidence="2" type="ORF">I303_107121</name>
</gene>
<protein>
    <submittedName>
        <fullName evidence="1">Uncharacterized protein</fullName>
    </submittedName>
</protein>
<keyword evidence="3" id="KW-1185">Reference proteome</keyword>
<dbReference type="GeneID" id="28970222"/>
<evidence type="ECO:0000313" key="1">
    <source>
        <dbReference type="EMBL" id="OBR82965.1"/>
    </source>
</evidence>
<evidence type="ECO:0000313" key="3">
    <source>
        <dbReference type="Proteomes" id="UP000078595"/>
    </source>
</evidence>
<accession>A0A1A5ZYT6</accession>
<evidence type="ECO:0000313" key="2">
    <source>
        <dbReference type="EMBL" id="WWC64511.1"/>
    </source>
</evidence>
<sequence length="296" mass="34045">MSLSEQEYNAIDEFKIPASRLTYTTSPDIGVFGANYLDELVNAKMTAWLQRNPLASEEDKGEARHAITVSSAVFPIWTFVQGTISWKMHRSGGQSIMVPSSSEATQWQHRPRTSVMLELAKLSHTLQSTDESGSEQRQTDTTSLQRYHTLKYYMYEDAQTLFVSAYGRLLTEMAWAQHRRKGSTFLDETRIEREKQEMQSWWDKKLSEALVTVYDQSKPKWNVSTTQRQEFRRLHDRAFSLGSFTGLLDDLALLTRVELGRMDQNYPRIQPLYAEDIASSHEEDQLAQIQAAQSAE</sequence>
<reference evidence="1" key="1">
    <citation type="submission" date="2013-07" db="EMBL/GenBank/DDBJ databases">
        <title>The Genome Sequence of Cryptococcus dejecticola CBS10117.</title>
        <authorList>
            <consortium name="The Broad Institute Genome Sequencing Platform"/>
            <person name="Cuomo C."/>
            <person name="Litvintseva A."/>
            <person name="Chen Y."/>
            <person name="Heitman J."/>
            <person name="Sun S."/>
            <person name="Springer D."/>
            <person name="Dromer F."/>
            <person name="Young S.K."/>
            <person name="Zeng Q."/>
            <person name="Gargeya S."/>
            <person name="Fitzgerald M."/>
            <person name="Abouelleil A."/>
            <person name="Alvarado L."/>
            <person name="Berlin A.M."/>
            <person name="Chapman S.B."/>
            <person name="Dewar J."/>
            <person name="Goldberg J."/>
            <person name="Griggs A."/>
            <person name="Gujja S."/>
            <person name="Hansen M."/>
            <person name="Howarth C."/>
            <person name="Imamovic A."/>
            <person name="Larimer J."/>
            <person name="McCowan C."/>
            <person name="Murphy C."/>
            <person name="Pearson M."/>
            <person name="Priest M."/>
            <person name="Roberts A."/>
            <person name="Saif S."/>
            <person name="Shea T."/>
            <person name="Sykes S."/>
            <person name="Wortman J."/>
            <person name="Nusbaum C."/>
            <person name="Birren B."/>
        </authorList>
    </citation>
    <scope>NUCLEOTIDE SEQUENCE [LARGE SCALE GENOMIC DNA]</scope>
    <source>
        <strain evidence="1">CBS 10117</strain>
    </source>
</reference>
<name>A0A1A5ZYT6_9TREE</name>
<dbReference type="AlphaFoldDB" id="A0A1A5ZYT6"/>
<organism evidence="1">
    <name type="scientific">Kwoniella dejecticola CBS 10117</name>
    <dbReference type="NCBI Taxonomy" id="1296121"/>
    <lineage>
        <taxon>Eukaryota</taxon>
        <taxon>Fungi</taxon>
        <taxon>Dikarya</taxon>
        <taxon>Basidiomycota</taxon>
        <taxon>Agaricomycotina</taxon>
        <taxon>Tremellomycetes</taxon>
        <taxon>Tremellales</taxon>
        <taxon>Cryptococcaceae</taxon>
        <taxon>Kwoniella</taxon>
    </lineage>
</organism>
<dbReference type="Proteomes" id="UP000078595">
    <property type="component" value="Chromosome 9"/>
</dbReference>
<reference evidence="2" key="2">
    <citation type="submission" date="2013-07" db="EMBL/GenBank/DDBJ databases">
        <authorList>
            <consortium name="The Broad Institute Genome Sequencing Platform"/>
            <person name="Cuomo C."/>
            <person name="Litvintseva A."/>
            <person name="Chen Y."/>
            <person name="Heitman J."/>
            <person name="Sun S."/>
            <person name="Springer D."/>
            <person name="Dromer F."/>
            <person name="Young S.K."/>
            <person name="Zeng Q."/>
            <person name="Gargeya S."/>
            <person name="Fitzgerald M."/>
            <person name="Abouelleil A."/>
            <person name="Alvarado L."/>
            <person name="Berlin A.M."/>
            <person name="Chapman S.B."/>
            <person name="Dewar J."/>
            <person name="Goldberg J."/>
            <person name="Griggs A."/>
            <person name="Gujja S."/>
            <person name="Hansen M."/>
            <person name="Howarth C."/>
            <person name="Imamovic A."/>
            <person name="Larimer J."/>
            <person name="McCowan C."/>
            <person name="Murphy C."/>
            <person name="Pearson M."/>
            <person name="Priest M."/>
            <person name="Roberts A."/>
            <person name="Saif S."/>
            <person name="Shea T."/>
            <person name="Sykes S."/>
            <person name="Wortman J."/>
            <person name="Nusbaum C."/>
            <person name="Birren B."/>
        </authorList>
    </citation>
    <scope>NUCLEOTIDE SEQUENCE</scope>
    <source>
        <strain evidence="2">CBS 10117</strain>
    </source>
</reference>
<reference evidence="2" key="3">
    <citation type="submission" date="2024-02" db="EMBL/GenBank/DDBJ databases">
        <title>Comparative genomics of Cryptococcus and Kwoniella reveals pathogenesis evolution and contrasting modes of karyotype evolution via chromosome fusion or intercentromeric recombination.</title>
        <authorList>
            <person name="Coelho M.A."/>
            <person name="David-Palma M."/>
            <person name="Shea T."/>
            <person name="Bowers K."/>
            <person name="McGinley-Smith S."/>
            <person name="Mohammad A.W."/>
            <person name="Gnirke A."/>
            <person name="Yurkov A.M."/>
            <person name="Nowrousian M."/>
            <person name="Sun S."/>
            <person name="Cuomo C.A."/>
            <person name="Heitman J."/>
        </authorList>
    </citation>
    <scope>NUCLEOTIDE SEQUENCE</scope>
    <source>
        <strain evidence="2">CBS 10117</strain>
    </source>
</reference>
<dbReference type="EMBL" id="CP144538">
    <property type="protein sequence ID" value="WWC64511.1"/>
    <property type="molecule type" value="Genomic_DNA"/>
</dbReference>
<dbReference type="VEuPathDB" id="FungiDB:I303_06523"/>
<proteinExistence type="predicted"/>
<dbReference type="RefSeq" id="XP_018260807.1">
    <property type="nucleotide sequence ID" value="XM_018409804.1"/>
</dbReference>
<dbReference type="KEGG" id="kdj:28970222"/>
<dbReference type="EMBL" id="KI894034">
    <property type="protein sequence ID" value="OBR82965.1"/>
    <property type="molecule type" value="Genomic_DNA"/>
</dbReference>